<proteinExistence type="predicted"/>
<evidence type="ECO:0000313" key="3">
    <source>
        <dbReference type="Proteomes" id="UP000824782"/>
    </source>
</evidence>
<dbReference type="Proteomes" id="UP000824782">
    <property type="component" value="Unassembled WGS sequence"/>
</dbReference>
<keyword evidence="1" id="KW-1133">Transmembrane helix</keyword>
<keyword evidence="1" id="KW-0472">Membrane</keyword>
<gene>
    <name evidence="2" type="ORF">GDO81_000479</name>
</gene>
<organism evidence="2 3">
    <name type="scientific">Engystomops pustulosus</name>
    <name type="common">Tungara frog</name>
    <name type="synonym">Physalaemus pustulosus</name>
    <dbReference type="NCBI Taxonomy" id="76066"/>
    <lineage>
        <taxon>Eukaryota</taxon>
        <taxon>Metazoa</taxon>
        <taxon>Chordata</taxon>
        <taxon>Craniata</taxon>
        <taxon>Vertebrata</taxon>
        <taxon>Euteleostomi</taxon>
        <taxon>Amphibia</taxon>
        <taxon>Batrachia</taxon>
        <taxon>Anura</taxon>
        <taxon>Neobatrachia</taxon>
        <taxon>Hyloidea</taxon>
        <taxon>Leptodactylidae</taxon>
        <taxon>Leiuperinae</taxon>
        <taxon>Engystomops</taxon>
    </lineage>
</organism>
<feature type="transmembrane region" description="Helical" evidence="1">
    <location>
        <begin position="40"/>
        <end position="57"/>
    </location>
</feature>
<keyword evidence="1" id="KW-0812">Transmembrane</keyword>
<accession>A0AAV7D6R3</accession>
<evidence type="ECO:0000313" key="2">
    <source>
        <dbReference type="EMBL" id="KAG8592372.1"/>
    </source>
</evidence>
<reference evidence="2" key="1">
    <citation type="thesis" date="2020" institute="ProQuest LLC" country="789 East Eisenhower Parkway, Ann Arbor, MI, USA">
        <title>Comparative Genomics and Chromosome Evolution.</title>
        <authorList>
            <person name="Mudd A.B."/>
        </authorList>
    </citation>
    <scope>NUCLEOTIDE SEQUENCE</scope>
    <source>
        <strain evidence="2">237g6f4</strain>
        <tissue evidence="2">Blood</tissue>
    </source>
</reference>
<dbReference type="EMBL" id="WNYA01000001">
    <property type="protein sequence ID" value="KAG8592372.1"/>
    <property type="molecule type" value="Genomic_DNA"/>
</dbReference>
<sequence>MEQMEKTQHSRKGTRVDVKEVFFISISATIQTQCANDRRVSALCVLVMISVLVWDSFGPPGKIILGAYPSSSLLASKLGCLIMYL</sequence>
<name>A0AAV7D6R3_ENGPU</name>
<keyword evidence="3" id="KW-1185">Reference proteome</keyword>
<comment type="caution">
    <text evidence="2">The sequence shown here is derived from an EMBL/GenBank/DDBJ whole genome shotgun (WGS) entry which is preliminary data.</text>
</comment>
<evidence type="ECO:0000256" key="1">
    <source>
        <dbReference type="SAM" id="Phobius"/>
    </source>
</evidence>
<protein>
    <submittedName>
        <fullName evidence="2">Uncharacterized protein</fullName>
    </submittedName>
</protein>
<dbReference type="AlphaFoldDB" id="A0AAV7D6R3"/>